<keyword evidence="2" id="KW-1185">Reference proteome</keyword>
<dbReference type="Proteomes" id="UP000044602">
    <property type="component" value="Unassembled WGS sequence"/>
</dbReference>
<protein>
    <submittedName>
        <fullName evidence="1">Uncharacterized protein</fullName>
    </submittedName>
</protein>
<accession>A0A0G4KX63</accession>
<proteinExistence type="predicted"/>
<reference evidence="1 2" key="1">
    <citation type="submission" date="2015-05" db="EMBL/GenBank/DDBJ databases">
        <authorList>
            <person name="Wang D.B."/>
            <person name="Wang M."/>
        </authorList>
    </citation>
    <scope>NUCLEOTIDE SEQUENCE [LARGE SCALE GENOMIC DNA]</scope>
    <source>
        <strain evidence="1">VL1</strain>
    </source>
</reference>
<feature type="non-terminal residue" evidence="1">
    <location>
        <position position="1"/>
    </location>
</feature>
<name>A0A0G4KX63_VERLO</name>
<evidence type="ECO:0000313" key="1">
    <source>
        <dbReference type="EMBL" id="CRK14261.1"/>
    </source>
</evidence>
<dbReference type="AlphaFoldDB" id="A0A0G4KX63"/>
<organism evidence="1 2">
    <name type="scientific">Verticillium longisporum</name>
    <name type="common">Verticillium dahliae var. longisporum</name>
    <dbReference type="NCBI Taxonomy" id="100787"/>
    <lineage>
        <taxon>Eukaryota</taxon>
        <taxon>Fungi</taxon>
        <taxon>Dikarya</taxon>
        <taxon>Ascomycota</taxon>
        <taxon>Pezizomycotina</taxon>
        <taxon>Sordariomycetes</taxon>
        <taxon>Hypocreomycetidae</taxon>
        <taxon>Glomerellales</taxon>
        <taxon>Plectosphaerellaceae</taxon>
        <taxon>Verticillium</taxon>
    </lineage>
</organism>
<sequence length="133" mass="15807">DLRNRRYWTSAYQSRDTAYLRATLYLLLARTHQTFLTRGKACSCILSTSYHTTLQARLKKQTLLQNVPRQRLPQLLPQVQRRHVERQQDLLFLRCLLPRLRLWGQFELLIQGMSGVPCTSEARWAGLALRRWR</sequence>
<evidence type="ECO:0000313" key="2">
    <source>
        <dbReference type="Proteomes" id="UP000044602"/>
    </source>
</evidence>
<gene>
    <name evidence="1" type="ORF">BN1708_017249</name>
</gene>
<dbReference type="EMBL" id="CVQH01005458">
    <property type="protein sequence ID" value="CRK14261.1"/>
    <property type="molecule type" value="Genomic_DNA"/>
</dbReference>